<evidence type="ECO:0000256" key="5">
    <source>
        <dbReference type="ARBA" id="ARBA00023136"/>
    </source>
</evidence>
<comment type="similarity">
    <text evidence="2">Belongs to the FUN14 family.</text>
</comment>
<proteinExistence type="inferred from homology"/>
<dbReference type="Proteomes" id="UP000825379">
    <property type="component" value="Chromosome"/>
</dbReference>
<dbReference type="PANTHER" id="PTHR21346">
    <property type="entry name" value="FUN14 DOMAIN CONTAINING"/>
    <property type="match status" value="1"/>
</dbReference>
<keyword evidence="5" id="KW-0472">Membrane</keyword>
<sequence length="118" mass="12801">MPRRPPRARVGTVELPDLTPYLGQITFGGLAGYAVGYALKKVGRLLAIALGLLFVALQLLAQAGYVEVDWTRIQRDVEPLLQQPALQNLWDRLLATLTYNLPFGASFVGGLVLGLRAG</sequence>
<evidence type="ECO:0000256" key="1">
    <source>
        <dbReference type="ARBA" id="ARBA00004370"/>
    </source>
</evidence>
<dbReference type="AlphaFoldDB" id="A0A1J1EI94"/>
<dbReference type="GO" id="GO:0016020">
    <property type="term" value="C:membrane"/>
    <property type="evidence" value="ECO:0007669"/>
    <property type="project" value="UniProtKB-SubCell"/>
</dbReference>
<organism evidence="6 7">
    <name type="scientific">Thermus thermophilus</name>
    <dbReference type="NCBI Taxonomy" id="274"/>
    <lineage>
        <taxon>Bacteria</taxon>
        <taxon>Thermotogati</taxon>
        <taxon>Deinococcota</taxon>
        <taxon>Deinococci</taxon>
        <taxon>Thermales</taxon>
        <taxon>Thermaceae</taxon>
        <taxon>Thermus</taxon>
    </lineage>
</organism>
<keyword evidence="4" id="KW-1133">Transmembrane helix</keyword>
<dbReference type="PANTHER" id="PTHR21346:SF10">
    <property type="entry name" value="TRANSMEMBRANE PROTEIN"/>
    <property type="match status" value="1"/>
</dbReference>
<protein>
    <submittedName>
        <fullName evidence="6">Uncharacterized protein</fullName>
    </submittedName>
</protein>
<evidence type="ECO:0000313" key="7">
    <source>
        <dbReference type="Proteomes" id="UP000825379"/>
    </source>
</evidence>
<evidence type="ECO:0000256" key="2">
    <source>
        <dbReference type="ARBA" id="ARBA00009160"/>
    </source>
</evidence>
<dbReference type="InterPro" id="IPR007014">
    <property type="entry name" value="FUN14"/>
</dbReference>
<dbReference type="Pfam" id="PF04930">
    <property type="entry name" value="FUN14"/>
    <property type="match status" value="1"/>
</dbReference>
<reference evidence="6" key="1">
    <citation type="submission" date="2021-07" db="EMBL/GenBank/DDBJ databases">
        <title>Complete genome sequences of four Thermus thermophilus strains isolated from Arima Hot Spring in Japan.</title>
        <authorList>
            <person name="Tomariguchi N."/>
            <person name="Ueno Y."/>
            <person name="Miyazaki K."/>
        </authorList>
    </citation>
    <scope>NUCLEOTIDE SEQUENCE</scope>
    <source>
        <strain evidence="6">AA1-1</strain>
    </source>
</reference>
<evidence type="ECO:0000256" key="3">
    <source>
        <dbReference type="ARBA" id="ARBA00022692"/>
    </source>
</evidence>
<dbReference type="EMBL" id="AP024926">
    <property type="protein sequence ID" value="BCZ87742.1"/>
    <property type="molecule type" value="Genomic_DNA"/>
</dbReference>
<keyword evidence="3" id="KW-0812">Transmembrane</keyword>
<name>A0A1J1EI94_THETH</name>
<evidence type="ECO:0000256" key="4">
    <source>
        <dbReference type="ARBA" id="ARBA00022989"/>
    </source>
</evidence>
<gene>
    <name evidence="6" type="ORF">TthAA11_19240</name>
</gene>
<evidence type="ECO:0000313" key="6">
    <source>
        <dbReference type="EMBL" id="BCZ87742.1"/>
    </source>
</evidence>
<accession>A0A1J1EI94</accession>
<comment type="subcellular location">
    <subcellularLocation>
        <location evidence="1">Membrane</location>
    </subcellularLocation>
</comment>